<evidence type="ECO:0000313" key="6">
    <source>
        <dbReference type="EMBL" id="MFC4246807.1"/>
    </source>
</evidence>
<comment type="cofactor">
    <cofactor evidence="1">
        <name>Mg(2+)</name>
        <dbReference type="ChEBI" id="CHEBI:18420"/>
    </cofactor>
</comment>
<dbReference type="InterPro" id="IPR051400">
    <property type="entry name" value="HAD-like_hydrolase"/>
</dbReference>
<evidence type="ECO:0000256" key="4">
    <source>
        <dbReference type="ARBA" id="ARBA00022801"/>
    </source>
</evidence>
<dbReference type="PANTHER" id="PTHR46470">
    <property type="entry name" value="N-ACYLNEURAMINATE-9-PHOSPHATASE"/>
    <property type="match status" value="1"/>
</dbReference>
<evidence type="ECO:0000256" key="2">
    <source>
        <dbReference type="ARBA" id="ARBA00007958"/>
    </source>
</evidence>
<dbReference type="EMBL" id="JBHSDJ010000016">
    <property type="protein sequence ID" value="MFC4246807.1"/>
    <property type="molecule type" value="Genomic_DNA"/>
</dbReference>
<dbReference type="PANTHER" id="PTHR46470:SF2">
    <property type="entry name" value="GLYCERALDEHYDE 3-PHOSPHATE PHOSPHATASE"/>
    <property type="match status" value="1"/>
</dbReference>
<dbReference type="SUPFAM" id="SSF56784">
    <property type="entry name" value="HAD-like"/>
    <property type="match status" value="1"/>
</dbReference>
<dbReference type="RefSeq" id="WP_246966398.1">
    <property type="nucleotide sequence ID" value="NZ_CP095397.1"/>
</dbReference>
<keyword evidence="3" id="KW-0479">Metal-binding</keyword>
<dbReference type="GO" id="GO:0016787">
    <property type="term" value="F:hydrolase activity"/>
    <property type="evidence" value="ECO:0007669"/>
    <property type="project" value="UniProtKB-KW"/>
</dbReference>
<accession>A0ABD5NXW7</accession>
<evidence type="ECO:0000256" key="3">
    <source>
        <dbReference type="ARBA" id="ARBA00022723"/>
    </source>
</evidence>
<dbReference type="AlphaFoldDB" id="A0ABD5NXW7"/>
<dbReference type="Gene3D" id="1.20.120.710">
    <property type="entry name" value="Haloacid dehalogenase hydrolase-like domain"/>
    <property type="match status" value="1"/>
</dbReference>
<dbReference type="InterPro" id="IPR006439">
    <property type="entry name" value="HAD-SF_hydro_IA"/>
</dbReference>
<gene>
    <name evidence="6" type="ORF">ACFOZ7_07310</name>
</gene>
<comment type="caution">
    <text evidence="6">The sequence shown here is derived from an EMBL/GenBank/DDBJ whole genome shotgun (WGS) entry which is preliminary data.</text>
</comment>
<name>A0ABD5NXW7_9EURY</name>
<dbReference type="Pfam" id="PF00702">
    <property type="entry name" value="Hydrolase"/>
    <property type="match status" value="1"/>
</dbReference>
<dbReference type="GO" id="GO:0044281">
    <property type="term" value="P:small molecule metabolic process"/>
    <property type="evidence" value="ECO:0007669"/>
    <property type="project" value="UniProtKB-ARBA"/>
</dbReference>
<organism evidence="6 7">
    <name type="scientific">Natribaculum luteum</name>
    <dbReference type="NCBI Taxonomy" id="1586232"/>
    <lineage>
        <taxon>Archaea</taxon>
        <taxon>Methanobacteriati</taxon>
        <taxon>Methanobacteriota</taxon>
        <taxon>Stenosarchaea group</taxon>
        <taxon>Halobacteria</taxon>
        <taxon>Halobacteriales</taxon>
        <taxon>Natrialbaceae</taxon>
        <taxon>Natribaculum</taxon>
    </lineage>
</organism>
<dbReference type="Proteomes" id="UP001595821">
    <property type="component" value="Unassembled WGS sequence"/>
</dbReference>
<keyword evidence="5" id="KW-0460">Magnesium</keyword>
<dbReference type="InterPro" id="IPR036412">
    <property type="entry name" value="HAD-like_sf"/>
</dbReference>
<dbReference type="SFLD" id="SFLDG01129">
    <property type="entry name" value="C1.5:_HAD__Beta-PGM__Phosphata"/>
    <property type="match status" value="1"/>
</dbReference>
<proteinExistence type="inferred from homology"/>
<protein>
    <submittedName>
        <fullName evidence="6">HAD family hydrolase</fullName>
        <ecNumber evidence="6">3.1.3.-</ecNumber>
    </submittedName>
</protein>
<evidence type="ECO:0000256" key="5">
    <source>
        <dbReference type="ARBA" id="ARBA00022842"/>
    </source>
</evidence>
<dbReference type="InterPro" id="IPR023214">
    <property type="entry name" value="HAD_sf"/>
</dbReference>
<evidence type="ECO:0000313" key="7">
    <source>
        <dbReference type="Proteomes" id="UP001595821"/>
    </source>
</evidence>
<evidence type="ECO:0000256" key="1">
    <source>
        <dbReference type="ARBA" id="ARBA00001946"/>
    </source>
</evidence>
<dbReference type="SFLD" id="SFLDS00003">
    <property type="entry name" value="Haloacid_Dehalogenase"/>
    <property type="match status" value="1"/>
</dbReference>
<comment type="similarity">
    <text evidence="2">Belongs to the HAD-like hydrolase superfamily.</text>
</comment>
<dbReference type="Gene3D" id="3.40.50.1000">
    <property type="entry name" value="HAD superfamily/HAD-like"/>
    <property type="match status" value="1"/>
</dbReference>
<dbReference type="NCBIfam" id="TIGR01549">
    <property type="entry name" value="HAD-SF-IA-v1"/>
    <property type="match status" value="1"/>
</dbReference>
<reference evidence="6 7" key="1">
    <citation type="journal article" date="2014" name="Int. J. Syst. Evol. Microbiol.">
        <title>Complete genome sequence of Corynebacterium casei LMG S-19264T (=DSM 44701T), isolated from a smear-ripened cheese.</title>
        <authorList>
            <consortium name="US DOE Joint Genome Institute (JGI-PGF)"/>
            <person name="Walter F."/>
            <person name="Albersmeier A."/>
            <person name="Kalinowski J."/>
            <person name="Ruckert C."/>
        </authorList>
    </citation>
    <scope>NUCLEOTIDE SEQUENCE [LARGE SCALE GENOMIC DNA]</scope>
    <source>
        <strain evidence="6 7">IBRC-M 10912</strain>
    </source>
</reference>
<keyword evidence="4 6" id="KW-0378">Hydrolase</keyword>
<dbReference type="GeneID" id="71854315"/>
<sequence length="223" mass="24025">MAAYDAIYFDLDSTLCEPIQGRSQLLETAFERAGVDQFCTVAGLRAASNEVTDAETDQEFFERTFEEAADRAGADPAVSPDLASAYLETIDPAAVRFRSGAEAALDLADERGPVGLITNGTEEMQSQKLEALGISDFFDVTVFVDPRDGVPPKPHSKPFEMALSGIDVEPSGTIYVGDNVYTDVAGANAMGMDSAWINLGHETAPEHEPTYELASLEEFETIV</sequence>
<dbReference type="GO" id="GO:0046872">
    <property type="term" value="F:metal ion binding"/>
    <property type="evidence" value="ECO:0007669"/>
    <property type="project" value="UniProtKB-KW"/>
</dbReference>
<dbReference type="EC" id="3.1.3.-" evidence="6"/>